<name>A0AAV1VDT9_9STRA</name>
<evidence type="ECO:0000256" key="1">
    <source>
        <dbReference type="SAM" id="MobiDB-lite"/>
    </source>
</evidence>
<feature type="region of interest" description="Disordered" evidence="1">
    <location>
        <begin position="1"/>
        <end position="75"/>
    </location>
</feature>
<feature type="compositionally biased region" description="Low complexity" evidence="1">
    <location>
        <begin position="10"/>
        <end position="22"/>
    </location>
</feature>
<sequence>MPRPILKTLSSYASPVRSASSASKKERKRVPARRPLNTSRHVTFSPFTKLRGGSPTKSRRPLHTDGKKTMGSLTSGFTFSSATEAEKKKQLRRKEELRTMQLLHRAAMRRPHSIKSLLLKNVPGLQRVYTSVNGWLDYVRAVRDSIPWLQRSRPKRRPRRLHRRPRTALNEADHMYLQQLPLHSTVTRPTLLLPLPMTSRGNGCEALSIFYSSRQPDLTPASRGSFANLLRRKGIPVDEDERQAKRAIDEDLLGVRHLAKRRRIH</sequence>
<evidence type="ECO:0000313" key="3">
    <source>
        <dbReference type="Proteomes" id="UP001162060"/>
    </source>
</evidence>
<feature type="compositionally biased region" description="Polar residues" evidence="1">
    <location>
        <begin position="36"/>
        <end position="46"/>
    </location>
</feature>
<reference evidence="2" key="1">
    <citation type="submission" date="2024-01" db="EMBL/GenBank/DDBJ databases">
        <authorList>
            <person name="Webb A."/>
        </authorList>
    </citation>
    <scope>NUCLEOTIDE SEQUENCE</scope>
    <source>
        <strain evidence="2">Pm1</strain>
    </source>
</reference>
<dbReference type="EMBL" id="CAKLBY020000310">
    <property type="protein sequence ID" value="CAK7944816.1"/>
    <property type="molecule type" value="Genomic_DNA"/>
</dbReference>
<comment type="caution">
    <text evidence="2">The sequence shown here is derived from an EMBL/GenBank/DDBJ whole genome shotgun (WGS) entry which is preliminary data.</text>
</comment>
<protein>
    <submittedName>
        <fullName evidence="2">Uncharacterized protein</fullName>
    </submittedName>
</protein>
<dbReference type="AlphaFoldDB" id="A0AAV1VDT9"/>
<evidence type="ECO:0000313" key="2">
    <source>
        <dbReference type="EMBL" id="CAK7944816.1"/>
    </source>
</evidence>
<accession>A0AAV1VDT9</accession>
<organism evidence="2 3">
    <name type="scientific">Peronospora matthiolae</name>
    <dbReference type="NCBI Taxonomy" id="2874970"/>
    <lineage>
        <taxon>Eukaryota</taxon>
        <taxon>Sar</taxon>
        <taxon>Stramenopiles</taxon>
        <taxon>Oomycota</taxon>
        <taxon>Peronosporomycetes</taxon>
        <taxon>Peronosporales</taxon>
        <taxon>Peronosporaceae</taxon>
        <taxon>Peronospora</taxon>
    </lineage>
</organism>
<gene>
    <name evidence="2" type="ORF">PM001_LOCUS29966</name>
</gene>
<dbReference type="Proteomes" id="UP001162060">
    <property type="component" value="Unassembled WGS sequence"/>
</dbReference>
<proteinExistence type="predicted"/>